<evidence type="ECO:0000313" key="2">
    <source>
        <dbReference type="Proteomes" id="UP000262939"/>
    </source>
</evidence>
<comment type="caution">
    <text evidence="1">The sequence shown here is derived from an EMBL/GenBank/DDBJ whole genome shotgun (WGS) entry which is preliminary data.</text>
</comment>
<reference evidence="1 2" key="1">
    <citation type="submission" date="2018-08" db="EMBL/GenBank/DDBJ databases">
        <title>Bacillus chawlae sp. nov., Bacillus glennii sp. nov., and Bacillus saganii sp. nov. Isolated from the Vehicle Assembly Building at Kennedy Space Center where the Viking Spacecraft were Assembled.</title>
        <authorList>
            <person name="Seuylemezian A."/>
            <person name="Vaishampayan P."/>
        </authorList>
    </citation>
    <scope>NUCLEOTIDE SEQUENCE [LARGE SCALE GENOMIC DNA]</scope>
    <source>
        <strain evidence="1 2">V44-8</strain>
    </source>
</reference>
<dbReference type="RefSeq" id="WP_117323565.1">
    <property type="nucleotide sequence ID" value="NZ_QVTD01000011.1"/>
</dbReference>
<keyword evidence="2" id="KW-1185">Reference proteome</keyword>
<organism evidence="1 2">
    <name type="scientific">Peribacillus glennii</name>
    <dbReference type="NCBI Taxonomy" id="2303991"/>
    <lineage>
        <taxon>Bacteria</taxon>
        <taxon>Bacillati</taxon>
        <taxon>Bacillota</taxon>
        <taxon>Bacilli</taxon>
        <taxon>Bacillales</taxon>
        <taxon>Bacillaceae</taxon>
        <taxon>Peribacillus</taxon>
    </lineage>
</organism>
<protein>
    <submittedName>
        <fullName evidence="1">Uncharacterized protein</fullName>
    </submittedName>
</protein>
<dbReference type="OrthoDB" id="2859043at2"/>
<name>A0A372L9D1_9BACI</name>
<dbReference type="AlphaFoldDB" id="A0A372L9D1"/>
<proteinExistence type="predicted"/>
<dbReference type="EMBL" id="QVTD01000011">
    <property type="protein sequence ID" value="RFU62107.1"/>
    <property type="molecule type" value="Genomic_DNA"/>
</dbReference>
<accession>A0A372L9D1</accession>
<evidence type="ECO:0000313" key="1">
    <source>
        <dbReference type="EMBL" id="RFU62107.1"/>
    </source>
</evidence>
<gene>
    <name evidence="1" type="ORF">D0466_16120</name>
</gene>
<dbReference type="Proteomes" id="UP000262939">
    <property type="component" value="Unassembled WGS sequence"/>
</dbReference>
<sequence>MDLYSFLTQYDATLNLVIENEFPGTRCVGGKYSADKHLITLYRKDIEIQCERLLGSLDRLEEYTWIVFAHEVGHALDLELPSLSGELSITNNMETLYKIEVNAWDIAEKLVPFIDRELVQKVRAESLAHCFNRPLVS</sequence>